<proteinExistence type="predicted"/>
<sequence>MTIPPGRFHLPPTIDRNALASAIALASNALAAAAEALAEASKAMSDASQVDRREAPSGVDSGFVPGAHPLDIAETGGRPSSSSIDQTHEFGFFNKSTEQQLNETTDAQSWPGNNLSTPNRATSPEWNLSDGSNIIPGTTSSNSGSETWTEANNQNWQGQADQYAHNGQKDEAQYEQGIFFTVPPPAAPAGSYGGAGPVPLLGPDDSLGAQSLQYQMGDGGFNAPGSLESKLKSKRNASAGM</sequence>
<dbReference type="Proteomes" id="UP000663888">
    <property type="component" value="Unassembled WGS sequence"/>
</dbReference>
<protein>
    <submittedName>
        <fullName evidence="2">Uncharacterized protein</fullName>
    </submittedName>
</protein>
<feature type="region of interest" description="Disordered" evidence="1">
    <location>
        <begin position="47"/>
        <end position="86"/>
    </location>
</feature>
<feature type="non-terminal residue" evidence="2">
    <location>
        <position position="1"/>
    </location>
</feature>
<evidence type="ECO:0000256" key="1">
    <source>
        <dbReference type="SAM" id="MobiDB-lite"/>
    </source>
</evidence>
<reference evidence="2" key="1">
    <citation type="submission" date="2021-01" db="EMBL/GenBank/DDBJ databases">
        <authorList>
            <person name="Kaushik A."/>
        </authorList>
    </citation>
    <scope>NUCLEOTIDE SEQUENCE</scope>
    <source>
        <strain evidence="2">AG4-R118</strain>
    </source>
</reference>
<evidence type="ECO:0000313" key="3">
    <source>
        <dbReference type="Proteomes" id="UP000663888"/>
    </source>
</evidence>
<gene>
    <name evidence="2" type="ORF">RDB_LOCUS11874</name>
</gene>
<dbReference type="AlphaFoldDB" id="A0A8H2WXS2"/>
<evidence type="ECO:0000313" key="2">
    <source>
        <dbReference type="EMBL" id="CAE6411020.1"/>
    </source>
</evidence>
<name>A0A8H2WXS2_9AGAM</name>
<comment type="caution">
    <text evidence="2">The sequence shown here is derived from an EMBL/GenBank/DDBJ whole genome shotgun (WGS) entry which is preliminary data.</text>
</comment>
<feature type="region of interest" description="Disordered" evidence="1">
    <location>
        <begin position="103"/>
        <end position="149"/>
    </location>
</feature>
<feature type="region of interest" description="Disordered" evidence="1">
    <location>
        <begin position="190"/>
        <end position="241"/>
    </location>
</feature>
<organism evidence="2 3">
    <name type="scientific">Rhizoctonia solani</name>
    <dbReference type="NCBI Taxonomy" id="456999"/>
    <lineage>
        <taxon>Eukaryota</taxon>
        <taxon>Fungi</taxon>
        <taxon>Dikarya</taxon>
        <taxon>Basidiomycota</taxon>
        <taxon>Agaricomycotina</taxon>
        <taxon>Agaricomycetes</taxon>
        <taxon>Cantharellales</taxon>
        <taxon>Ceratobasidiaceae</taxon>
        <taxon>Rhizoctonia</taxon>
    </lineage>
</organism>
<dbReference type="EMBL" id="CAJMWX010000277">
    <property type="protein sequence ID" value="CAE6411020.1"/>
    <property type="molecule type" value="Genomic_DNA"/>
</dbReference>
<accession>A0A8H2WXS2</accession>